<name>A0ABU6JA13_9BURK</name>
<evidence type="ECO:0000313" key="1">
    <source>
        <dbReference type="EMBL" id="MEC4720461.1"/>
    </source>
</evidence>
<keyword evidence="2" id="KW-1185">Reference proteome</keyword>
<evidence type="ECO:0000313" key="2">
    <source>
        <dbReference type="Proteomes" id="UP001352263"/>
    </source>
</evidence>
<dbReference type="RefSeq" id="WP_326507179.1">
    <property type="nucleotide sequence ID" value="NZ_JAWIIV010000011.1"/>
</dbReference>
<protein>
    <submittedName>
        <fullName evidence="1">Uncharacterized protein</fullName>
    </submittedName>
</protein>
<organism evidence="1 2">
    <name type="scientific">Noviherbaspirillum album</name>
    <dbReference type="NCBI Taxonomy" id="3080276"/>
    <lineage>
        <taxon>Bacteria</taxon>
        <taxon>Pseudomonadati</taxon>
        <taxon>Pseudomonadota</taxon>
        <taxon>Betaproteobacteria</taxon>
        <taxon>Burkholderiales</taxon>
        <taxon>Oxalobacteraceae</taxon>
        <taxon>Noviherbaspirillum</taxon>
    </lineage>
</organism>
<reference evidence="1 2" key="1">
    <citation type="submission" date="2023-10" db="EMBL/GenBank/DDBJ databases">
        <title>Noviherbaspirillum sp. CPCC 100848 genome assembly.</title>
        <authorList>
            <person name="Li X.Y."/>
            <person name="Fang X.M."/>
        </authorList>
    </citation>
    <scope>NUCLEOTIDE SEQUENCE [LARGE SCALE GENOMIC DNA]</scope>
    <source>
        <strain evidence="1 2">CPCC 100848</strain>
    </source>
</reference>
<dbReference type="EMBL" id="JAWIIV010000011">
    <property type="protein sequence ID" value="MEC4720461.1"/>
    <property type="molecule type" value="Genomic_DNA"/>
</dbReference>
<sequence length="129" mass="14331">MLDLDERNRVIGVKRTDGRDALEMIRDERQRQAANGFSEEHDDSLTTGLLAQLGACYAVGSVHLTQALDATGSSYWPSDWNYGLLEGPTRLRQLVIAGAFIVAEIERLQRARPAELVADHKIGLDEIQI</sequence>
<accession>A0ABU6JA13</accession>
<gene>
    <name evidence="1" type="ORF">RY831_14965</name>
</gene>
<comment type="caution">
    <text evidence="1">The sequence shown here is derived from an EMBL/GenBank/DDBJ whole genome shotgun (WGS) entry which is preliminary data.</text>
</comment>
<dbReference type="Proteomes" id="UP001352263">
    <property type="component" value="Unassembled WGS sequence"/>
</dbReference>
<proteinExistence type="predicted"/>